<keyword evidence="5" id="KW-1185">Reference proteome</keyword>
<proteinExistence type="predicted"/>
<dbReference type="GO" id="GO:0019441">
    <property type="term" value="P:L-tryptophan catabolic process to kynurenine"/>
    <property type="evidence" value="ECO:0007669"/>
    <property type="project" value="TreeGrafter"/>
</dbReference>
<sequence length="313" mass="35455">MDSSSPVLPATILEQTALRLGCSPADKKLAFHLDEEDELKHLRECFCIPKVKDLPPTDLGLVNGEESCIYFAGNSLGLQPRKVKTYLDEELEKWAQTGVHGHFNGQRPWALADECILDLMAELVGRCELLEKIFFWKRKPIWVLFRLKLSFFKPTPRRYKILLEGRAFPSDHYAVESQLQLHGLDVEKCMLIMQPREGEETLRTEDILAVIEKEGDSIAVILFSGVQYYTGQFFDICRITKAGQEKYLNSGAGGIAVFFYTQIKDAVKFKWKKYLPFDEGINGFRLSNPPILLVCALQASLEQTDVATECPGA</sequence>
<organism evidence="4 5">
    <name type="scientific">Melopsittacus undulatus</name>
    <name type="common">Budgerigar</name>
    <name type="synonym">Psittacus undulatus</name>
    <dbReference type="NCBI Taxonomy" id="13146"/>
    <lineage>
        <taxon>Eukaryota</taxon>
        <taxon>Metazoa</taxon>
        <taxon>Chordata</taxon>
        <taxon>Craniata</taxon>
        <taxon>Vertebrata</taxon>
        <taxon>Euteleostomi</taxon>
        <taxon>Archelosauria</taxon>
        <taxon>Archosauria</taxon>
        <taxon>Dinosauria</taxon>
        <taxon>Saurischia</taxon>
        <taxon>Theropoda</taxon>
        <taxon>Coelurosauria</taxon>
        <taxon>Aves</taxon>
        <taxon>Neognathae</taxon>
        <taxon>Neoaves</taxon>
        <taxon>Telluraves</taxon>
        <taxon>Australaves</taxon>
        <taxon>Psittaciformes</taxon>
        <taxon>Psittaculidae</taxon>
        <taxon>Melopsittacus</taxon>
    </lineage>
</organism>
<dbReference type="InterPro" id="IPR015421">
    <property type="entry name" value="PyrdxlP-dep_Trfase_major"/>
</dbReference>
<dbReference type="Proteomes" id="UP000694405">
    <property type="component" value="Chromosome 4"/>
</dbReference>
<evidence type="ECO:0000256" key="2">
    <source>
        <dbReference type="ARBA" id="ARBA00022801"/>
    </source>
</evidence>
<keyword evidence="3" id="KW-0663">Pyridoxal phosphate</keyword>
<dbReference type="PANTHER" id="PTHR14084">
    <property type="entry name" value="KYNURENINASE"/>
    <property type="match status" value="1"/>
</dbReference>
<accession>A0A8V5G7M6</accession>
<accession>A0A8C6IPM1</accession>
<evidence type="ECO:0000313" key="5">
    <source>
        <dbReference type="Proteomes" id="UP000694405"/>
    </source>
</evidence>
<reference evidence="4" key="2">
    <citation type="submission" date="2025-08" db="UniProtKB">
        <authorList>
            <consortium name="Ensembl"/>
        </authorList>
    </citation>
    <scope>IDENTIFICATION</scope>
</reference>
<gene>
    <name evidence="4" type="primary">LOC101874948</name>
</gene>
<dbReference type="PANTHER" id="PTHR14084:SF0">
    <property type="entry name" value="KYNURENINASE"/>
    <property type="match status" value="1"/>
</dbReference>
<keyword evidence="1" id="KW-0662">Pyridine nucleotide biosynthesis</keyword>
<dbReference type="GO" id="GO:0030429">
    <property type="term" value="F:kynureninase activity"/>
    <property type="evidence" value="ECO:0007669"/>
    <property type="project" value="InterPro"/>
</dbReference>
<dbReference type="SUPFAM" id="SSF53383">
    <property type="entry name" value="PLP-dependent transferases"/>
    <property type="match status" value="1"/>
</dbReference>
<dbReference type="InterPro" id="IPR015422">
    <property type="entry name" value="PyrdxlP-dep_Trfase_small"/>
</dbReference>
<evidence type="ECO:0000256" key="3">
    <source>
        <dbReference type="ARBA" id="ARBA00022898"/>
    </source>
</evidence>
<dbReference type="Gene3D" id="3.90.1150.10">
    <property type="entry name" value="Aspartate Aminotransferase, domain 1"/>
    <property type="match status" value="1"/>
</dbReference>
<dbReference type="GO" id="GO:0005737">
    <property type="term" value="C:cytoplasm"/>
    <property type="evidence" value="ECO:0007669"/>
    <property type="project" value="InterPro"/>
</dbReference>
<dbReference type="AlphaFoldDB" id="A0A8C6IPM1"/>
<dbReference type="GO" id="GO:0043420">
    <property type="term" value="P:anthranilate metabolic process"/>
    <property type="evidence" value="ECO:0007669"/>
    <property type="project" value="TreeGrafter"/>
</dbReference>
<dbReference type="Gene3D" id="3.40.640.10">
    <property type="entry name" value="Type I PLP-dependent aspartate aminotransferase-like (Major domain)"/>
    <property type="match status" value="2"/>
</dbReference>
<reference evidence="4" key="1">
    <citation type="submission" date="2020-03" db="EMBL/GenBank/DDBJ databases">
        <title>Melopsittacus undulatus (budgerigar) genome, bMelUnd1, maternal haplotype with Z.</title>
        <authorList>
            <person name="Gedman G."/>
            <person name="Mountcastle J."/>
            <person name="Haase B."/>
            <person name="Formenti G."/>
            <person name="Wright T."/>
            <person name="Apodaca J."/>
            <person name="Pelan S."/>
            <person name="Chow W."/>
            <person name="Rhie A."/>
            <person name="Howe K."/>
            <person name="Fedrigo O."/>
            <person name="Jarvis E.D."/>
        </authorList>
    </citation>
    <scope>NUCLEOTIDE SEQUENCE [LARGE SCALE GENOMIC DNA]</scope>
</reference>
<dbReference type="InterPro" id="IPR015424">
    <property type="entry name" value="PyrdxlP-dep_Trfase"/>
</dbReference>
<reference evidence="4" key="3">
    <citation type="submission" date="2025-09" db="UniProtKB">
        <authorList>
            <consortium name="Ensembl"/>
        </authorList>
    </citation>
    <scope>IDENTIFICATION</scope>
</reference>
<evidence type="ECO:0000313" key="4">
    <source>
        <dbReference type="Ensembl" id="ENSMUNP00000000387.2"/>
    </source>
</evidence>
<keyword evidence="2" id="KW-0378">Hydrolase</keyword>
<evidence type="ECO:0000256" key="1">
    <source>
        <dbReference type="ARBA" id="ARBA00022642"/>
    </source>
</evidence>
<protein>
    <submittedName>
        <fullName evidence="4">Uncharacterized protein</fullName>
    </submittedName>
</protein>
<name>A0A8C6IPM1_MELUD</name>
<dbReference type="GO" id="GO:0009435">
    <property type="term" value="P:NAD+ biosynthetic process"/>
    <property type="evidence" value="ECO:0007669"/>
    <property type="project" value="InterPro"/>
</dbReference>
<dbReference type="Ensembl" id="ENSMUNT00000000458.2">
    <property type="protein sequence ID" value="ENSMUNP00000000387.2"/>
    <property type="gene ID" value="ENSMUNG00000000369.2"/>
</dbReference>
<dbReference type="GO" id="GO:0030170">
    <property type="term" value="F:pyridoxal phosphate binding"/>
    <property type="evidence" value="ECO:0007669"/>
    <property type="project" value="InterPro"/>
</dbReference>
<dbReference type="InterPro" id="IPR010111">
    <property type="entry name" value="Kynureninase"/>
</dbReference>